<dbReference type="PANTHER" id="PTHR11183">
    <property type="entry name" value="GLYCOGENIN SUBFAMILY MEMBER"/>
    <property type="match status" value="1"/>
</dbReference>
<dbReference type="InterPro" id="IPR050587">
    <property type="entry name" value="GNT1/Glycosyltrans_8"/>
</dbReference>
<reference evidence="1" key="1">
    <citation type="submission" date="2021-01" db="EMBL/GenBank/DDBJ databases">
        <authorList>
            <person name="Corre E."/>
            <person name="Pelletier E."/>
            <person name="Niang G."/>
            <person name="Scheremetjew M."/>
            <person name="Finn R."/>
            <person name="Kale V."/>
            <person name="Holt S."/>
            <person name="Cochrane G."/>
            <person name="Meng A."/>
            <person name="Brown T."/>
            <person name="Cohen L."/>
        </authorList>
    </citation>
    <scope>NUCLEOTIDE SEQUENCE</scope>
    <source>
        <strain evidence="1">RCC3387</strain>
    </source>
</reference>
<name>A0A7S2QIL3_9DINO</name>
<gene>
    <name evidence="1" type="ORF">BRAN1462_LOCUS61457</name>
</gene>
<sequence>MSAVLTGQVTASSMAGAIEPAALQDLEAVQRQAPRPPSPSPSPSPLRSKFGFVVVVRDDSNLEHLWGALALVHMLSKLSAYQTVVLTDLTSLPDGTSVQHAFQSLRARVHPLAKVSRGENSKNSSLEHRRVKHLQDVQAWSLVEFEKVVVLQPDASVYRDIDWLFEREGVWAARHDPLCTMDSKWPSAEIMLVQPSDEIHRGLSARITAEHLAKNTFREIVAEYYKDRDQEIGLLSEVEADHGQCMGNRIPTPYRNMDGTPVTGSWSTPAIVQRSGGVEYTWLASGDEHTNDNVCFSTDLKQQRILARGHVINVCHYHPLGSYWRDHFCRAAQRAVRLVKLLKVAAYCSDDCYYRDVNCDIKASP</sequence>
<protein>
    <recommendedName>
        <fullName evidence="2">Nucleotide-diphospho-sugar transferase domain-containing protein</fullName>
    </recommendedName>
</protein>
<accession>A0A7S2QIL3</accession>
<dbReference type="EMBL" id="HBGW01096832">
    <property type="protein sequence ID" value="CAD9643635.1"/>
    <property type="molecule type" value="Transcribed_RNA"/>
</dbReference>
<proteinExistence type="predicted"/>
<evidence type="ECO:0000313" key="1">
    <source>
        <dbReference type="EMBL" id="CAD9643635.1"/>
    </source>
</evidence>
<dbReference type="Gene3D" id="3.90.550.10">
    <property type="entry name" value="Spore Coat Polysaccharide Biosynthesis Protein SpsA, Chain A"/>
    <property type="match status" value="1"/>
</dbReference>
<dbReference type="AlphaFoldDB" id="A0A7S2QIL3"/>
<evidence type="ECO:0008006" key="2">
    <source>
        <dbReference type="Google" id="ProtNLM"/>
    </source>
</evidence>
<organism evidence="1">
    <name type="scientific">Zooxanthella nutricula</name>
    <dbReference type="NCBI Taxonomy" id="1333877"/>
    <lineage>
        <taxon>Eukaryota</taxon>
        <taxon>Sar</taxon>
        <taxon>Alveolata</taxon>
        <taxon>Dinophyceae</taxon>
        <taxon>Peridiniales</taxon>
        <taxon>Peridiniales incertae sedis</taxon>
        <taxon>Zooxanthella</taxon>
    </lineage>
</organism>
<dbReference type="InterPro" id="IPR029044">
    <property type="entry name" value="Nucleotide-diphossugar_trans"/>
</dbReference>